<proteinExistence type="predicted"/>
<protein>
    <submittedName>
        <fullName evidence="1">Uncharacterized protein</fullName>
    </submittedName>
</protein>
<name>A0A7R9F635_9NEOP</name>
<reference evidence="1" key="1">
    <citation type="submission" date="2020-11" db="EMBL/GenBank/DDBJ databases">
        <authorList>
            <person name="Tran Van P."/>
        </authorList>
    </citation>
    <scope>NUCLEOTIDE SEQUENCE</scope>
</reference>
<gene>
    <name evidence="1" type="ORF">TBIB3V08_LOCUS9803</name>
</gene>
<organism evidence="1">
    <name type="scientific">Timema bartmani</name>
    <dbReference type="NCBI Taxonomy" id="61472"/>
    <lineage>
        <taxon>Eukaryota</taxon>
        <taxon>Metazoa</taxon>
        <taxon>Ecdysozoa</taxon>
        <taxon>Arthropoda</taxon>
        <taxon>Hexapoda</taxon>
        <taxon>Insecta</taxon>
        <taxon>Pterygota</taxon>
        <taxon>Neoptera</taxon>
        <taxon>Polyneoptera</taxon>
        <taxon>Phasmatodea</taxon>
        <taxon>Timematodea</taxon>
        <taxon>Timematoidea</taxon>
        <taxon>Timematidae</taxon>
        <taxon>Timema</taxon>
    </lineage>
</organism>
<accession>A0A7R9F635</accession>
<sequence>MASKDSLGKQEFQQSLYQHRSLTKSLNQEDDRVGIQLQKRIIGDLEAEKLDIMADLYGATSSHQDVSADSLSSHQEVSADTLFFHQDVSADTLSSHKEVDTDNLSSHKEVSADSLSSHQEMIDHRTLGTVKKRLEMNNKKDEEIRKAKTSIKELDDRIKVVCNKVREEQIISKGAESPTVLPLLLSTHILYLLFVDELLSGDY</sequence>
<dbReference type="EMBL" id="OD568944">
    <property type="protein sequence ID" value="CAD7447490.1"/>
    <property type="molecule type" value="Genomic_DNA"/>
</dbReference>
<evidence type="ECO:0000313" key="1">
    <source>
        <dbReference type="EMBL" id="CAD7447490.1"/>
    </source>
</evidence>
<dbReference type="AlphaFoldDB" id="A0A7R9F635"/>